<dbReference type="PANTHER" id="PTHR14009">
    <property type="entry name" value="LEUCINE ZIPPER-EF-HAND CONTAINING TRANSMEMBRANE PROTEIN"/>
    <property type="match status" value="1"/>
</dbReference>
<sequence>MLRATVVRFHAAPVKRNPNESAAKYYGKMAWEAMRHMYHGFRLFYLNTKLAWRYSKQMRNGVALTRRERQLLESATMDLLRLVPFSFFIIVPFGELLLPVALKMFPGLIPSTFETESQGKNRAYQSAMKTLVARQRLSEYMTTTLVASTKDHSDILRRVVGSDSLDKKQIKSIAHLCGRDGPLGVNRLPPPVLRALARTTGVYQVWYTILPYSITAPKMRNAIIAHYTKLKRDDLALSQEGLDDLTLDELIKANQVRGMRWIEDKETLRVQLQWWVSLAKDPRVPYNTLFWLKPTRYSLRQTMKGLPVDQRRQLLGIQNLPENVRGSLEKLCDNVKGNNKIDEEEDADAIAQRVEDNQTAAASSGERLAVQNAHLLLGEYLRADNVKRIFEEIRLEKPPSKPVTVADVTDHLGPDVGISTHVVSNIFDAFDLGGGKDEVTEAALVSIGARCLAESKRQKKETPAAPASATSTAQESSAAGAAISTDKSTPSK</sequence>
<evidence type="ECO:0000313" key="12">
    <source>
        <dbReference type="Proteomes" id="UP000051952"/>
    </source>
</evidence>
<evidence type="ECO:0000256" key="2">
    <source>
        <dbReference type="ARBA" id="ARBA00022692"/>
    </source>
</evidence>
<keyword evidence="6 9" id="KW-0472">Membrane</keyword>
<dbReference type="PROSITE" id="PS51758">
    <property type="entry name" value="LETM1_RBD"/>
    <property type="match status" value="1"/>
</dbReference>
<keyword evidence="12" id="KW-1185">Reference proteome</keyword>
<dbReference type="InterPro" id="IPR033122">
    <property type="entry name" value="LETM1-like_RBD"/>
</dbReference>
<keyword evidence="3" id="KW-0999">Mitochondrion inner membrane</keyword>
<keyword evidence="2 9" id="KW-0812">Transmembrane</keyword>
<gene>
    <name evidence="11" type="ORF">BSAL_26400</name>
</gene>
<dbReference type="PANTHER" id="PTHR14009:SF1">
    <property type="entry name" value="MITOCHONDRIAL PROTON_CALCIUM EXCHANGER PROTEIN"/>
    <property type="match status" value="1"/>
</dbReference>
<dbReference type="OrthoDB" id="275278at2759"/>
<name>A0A0S4JFV9_BODSA</name>
<evidence type="ECO:0000256" key="6">
    <source>
        <dbReference type="ARBA" id="ARBA00023136"/>
    </source>
</evidence>
<evidence type="ECO:0000256" key="4">
    <source>
        <dbReference type="ARBA" id="ARBA00022989"/>
    </source>
</evidence>
<dbReference type="AlphaFoldDB" id="A0A0S4JFV9"/>
<organism evidence="11 12">
    <name type="scientific">Bodo saltans</name>
    <name type="common">Flagellated protozoan</name>
    <dbReference type="NCBI Taxonomy" id="75058"/>
    <lineage>
        <taxon>Eukaryota</taxon>
        <taxon>Discoba</taxon>
        <taxon>Euglenozoa</taxon>
        <taxon>Kinetoplastea</taxon>
        <taxon>Metakinetoplastina</taxon>
        <taxon>Eubodonida</taxon>
        <taxon>Bodonidae</taxon>
        <taxon>Bodo</taxon>
    </lineage>
</organism>
<feature type="domain" description="Letm1 RBD" evidence="10">
    <location>
        <begin position="129"/>
        <end position="367"/>
    </location>
</feature>
<dbReference type="GO" id="GO:0043022">
    <property type="term" value="F:ribosome binding"/>
    <property type="evidence" value="ECO:0007669"/>
    <property type="project" value="InterPro"/>
</dbReference>
<feature type="compositionally biased region" description="Low complexity" evidence="8">
    <location>
        <begin position="464"/>
        <end position="484"/>
    </location>
</feature>
<evidence type="ECO:0000256" key="7">
    <source>
        <dbReference type="PROSITE-ProRule" id="PRU01094"/>
    </source>
</evidence>
<evidence type="ECO:0000256" key="9">
    <source>
        <dbReference type="SAM" id="Phobius"/>
    </source>
</evidence>
<dbReference type="EMBL" id="CYKH01001815">
    <property type="protein sequence ID" value="CUG90376.1"/>
    <property type="molecule type" value="Genomic_DNA"/>
</dbReference>
<evidence type="ECO:0000256" key="8">
    <source>
        <dbReference type="SAM" id="MobiDB-lite"/>
    </source>
</evidence>
<keyword evidence="5 7" id="KW-0496">Mitochondrion</keyword>
<dbReference type="GO" id="GO:0005743">
    <property type="term" value="C:mitochondrial inner membrane"/>
    <property type="evidence" value="ECO:0007669"/>
    <property type="project" value="UniProtKB-SubCell"/>
</dbReference>
<dbReference type="Proteomes" id="UP000051952">
    <property type="component" value="Unassembled WGS sequence"/>
</dbReference>
<dbReference type="Pfam" id="PF07766">
    <property type="entry name" value="LETM1_RBD"/>
    <property type="match status" value="1"/>
</dbReference>
<accession>A0A0S4JFV9</accession>
<dbReference type="InterPro" id="IPR044202">
    <property type="entry name" value="LETM1/MDM38-like"/>
</dbReference>
<evidence type="ECO:0000256" key="1">
    <source>
        <dbReference type="ARBA" id="ARBA00004434"/>
    </source>
</evidence>
<reference evidence="12" key="1">
    <citation type="submission" date="2015-09" db="EMBL/GenBank/DDBJ databases">
        <authorList>
            <consortium name="Pathogen Informatics"/>
        </authorList>
    </citation>
    <scope>NUCLEOTIDE SEQUENCE [LARGE SCALE GENOMIC DNA]</scope>
    <source>
        <strain evidence="12">Lake Konstanz</strain>
    </source>
</reference>
<dbReference type="VEuPathDB" id="TriTrypDB:BSAL_26400"/>
<dbReference type="OMA" id="PYNTLFW"/>
<feature type="region of interest" description="Disordered" evidence="8">
    <location>
        <begin position="454"/>
        <end position="492"/>
    </location>
</feature>
<evidence type="ECO:0000313" key="11">
    <source>
        <dbReference type="EMBL" id="CUG90376.1"/>
    </source>
</evidence>
<keyword evidence="4 9" id="KW-1133">Transmembrane helix</keyword>
<proteinExistence type="predicted"/>
<feature type="transmembrane region" description="Helical" evidence="9">
    <location>
        <begin position="79"/>
        <end position="102"/>
    </location>
</feature>
<evidence type="ECO:0000256" key="3">
    <source>
        <dbReference type="ARBA" id="ARBA00022792"/>
    </source>
</evidence>
<comment type="subcellular location">
    <subcellularLocation>
        <location evidence="1">Mitochondrion inner membrane</location>
        <topology evidence="1">Single-pass membrane protein</topology>
    </subcellularLocation>
</comment>
<evidence type="ECO:0000259" key="10">
    <source>
        <dbReference type="PROSITE" id="PS51758"/>
    </source>
</evidence>
<evidence type="ECO:0000256" key="5">
    <source>
        <dbReference type="ARBA" id="ARBA00023128"/>
    </source>
</evidence>
<protein>
    <submittedName>
        <fullName evidence="11">Mitochondrial membrane ion exchange protein, putative</fullName>
    </submittedName>
</protein>
<dbReference type="GO" id="GO:0030003">
    <property type="term" value="P:intracellular monoatomic cation homeostasis"/>
    <property type="evidence" value="ECO:0007669"/>
    <property type="project" value="TreeGrafter"/>
</dbReference>